<accession>A0A940N015</accession>
<dbReference type="GO" id="GO:0005615">
    <property type="term" value="C:extracellular space"/>
    <property type="evidence" value="ECO:0007669"/>
    <property type="project" value="InterPro"/>
</dbReference>
<dbReference type="Proteomes" id="UP000677537">
    <property type="component" value="Unassembled WGS sequence"/>
</dbReference>
<dbReference type="InterPro" id="IPR001343">
    <property type="entry name" value="Hemolysn_Ca-bd"/>
</dbReference>
<dbReference type="SUPFAM" id="SSF51120">
    <property type="entry name" value="beta-Roll"/>
    <property type="match status" value="1"/>
</dbReference>
<gene>
    <name evidence="1" type="ORF">J5Y10_27245</name>
</gene>
<keyword evidence="2" id="KW-1185">Reference proteome</keyword>
<dbReference type="InterPro" id="IPR018511">
    <property type="entry name" value="Hemolysin-typ_Ca-bd_CS"/>
</dbReference>
<dbReference type="Gene3D" id="2.150.10.10">
    <property type="entry name" value="Serralysin-like metalloprotease, C-terminal"/>
    <property type="match status" value="1"/>
</dbReference>
<dbReference type="EMBL" id="JAGIZA010000043">
    <property type="protein sequence ID" value="MBP0496504.1"/>
    <property type="molecule type" value="Genomic_DNA"/>
</dbReference>
<dbReference type="PROSITE" id="PS00330">
    <property type="entry name" value="HEMOLYSIN_CALCIUM"/>
    <property type="match status" value="1"/>
</dbReference>
<organism evidence="1 2">
    <name type="scientific">Roseomonas indoligenes</name>
    <dbReference type="NCBI Taxonomy" id="2820811"/>
    <lineage>
        <taxon>Bacteria</taxon>
        <taxon>Pseudomonadati</taxon>
        <taxon>Pseudomonadota</taxon>
        <taxon>Alphaproteobacteria</taxon>
        <taxon>Acetobacterales</taxon>
        <taxon>Roseomonadaceae</taxon>
        <taxon>Roseomonas</taxon>
    </lineage>
</organism>
<protein>
    <submittedName>
        <fullName evidence="1">M10 family metallopeptidase C-terminal domain-containing protein</fullName>
    </submittedName>
</protein>
<dbReference type="GO" id="GO:0005509">
    <property type="term" value="F:calcium ion binding"/>
    <property type="evidence" value="ECO:0007669"/>
    <property type="project" value="InterPro"/>
</dbReference>
<dbReference type="PRINTS" id="PR00313">
    <property type="entry name" value="CABNDNGRPT"/>
</dbReference>
<reference evidence="1" key="1">
    <citation type="submission" date="2021-03" db="EMBL/GenBank/DDBJ databases">
        <authorList>
            <person name="So Y."/>
        </authorList>
    </citation>
    <scope>NUCLEOTIDE SEQUENCE</scope>
    <source>
        <strain evidence="1">SG15</strain>
    </source>
</reference>
<evidence type="ECO:0000313" key="2">
    <source>
        <dbReference type="Proteomes" id="UP000677537"/>
    </source>
</evidence>
<dbReference type="InterPro" id="IPR011049">
    <property type="entry name" value="Serralysin-like_metalloprot_C"/>
</dbReference>
<dbReference type="Pfam" id="PF00353">
    <property type="entry name" value="HemolysinCabind"/>
    <property type="match status" value="1"/>
</dbReference>
<sequence>MTGGAGDDTYYVDDAGDRVIEANGGGLDTVFSSVTFSLSGTYVENLVLTGEDAIGATGNSLDNQLTGNDEANLLSGAGGDDTLVGGLGADTLVGGLGADHYRYFSAVEGGDTVRGFVSGVDKIDISAAGFGGGLTQGGLASSWFVASTTGASTEAHAQLVYETDTGRLSWDADGTGAGAATLIATLSGHPSLTNSDFNIIA</sequence>
<name>A0A940N015_9PROT</name>
<comment type="caution">
    <text evidence="1">The sequence shown here is derived from an EMBL/GenBank/DDBJ whole genome shotgun (WGS) entry which is preliminary data.</text>
</comment>
<proteinExistence type="predicted"/>
<evidence type="ECO:0000313" key="1">
    <source>
        <dbReference type="EMBL" id="MBP0496504.1"/>
    </source>
</evidence>
<dbReference type="AlphaFoldDB" id="A0A940N015"/>